<dbReference type="AlphaFoldDB" id="A0A815V920"/>
<evidence type="ECO:0000259" key="1">
    <source>
        <dbReference type="Pfam" id="PF10551"/>
    </source>
</evidence>
<evidence type="ECO:0000313" key="2">
    <source>
        <dbReference type="EMBL" id="CAF1524988.1"/>
    </source>
</evidence>
<dbReference type="PANTHER" id="PTHR47160:SF10">
    <property type="entry name" value="MULE TRANSPOSASE DOMAIN-CONTAINING PROTEIN"/>
    <property type="match status" value="1"/>
</dbReference>
<dbReference type="Proteomes" id="UP000663864">
    <property type="component" value="Unassembled WGS sequence"/>
</dbReference>
<accession>A0A815V920</accession>
<proteinExistence type="predicted"/>
<feature type="domain" description="MULE transposase" evidence="1">
    <location>
        <begin position="160"/>
        <end position="256"/>
    </location>
</feature>
<sequence length="361" mass="42238">MKYYWRCENRSCHATLITTKCLITNKHSICSIGKNEHTHSASIAEQEVRVFREHVKKRAREELTPLIVLVEEEMRKLSLSTEAQQLLTLPEHMKAAFGRERRKCIPIIPQSLDFIIPYSYTLTRGHERFLLADEKTTNGGRILIFASNAQLNKLFKSAYVFCDGTFATVPSIFNQLYTFHAYHKSQVYPCAFALVSDRKTSSYEQMIKILKSTAMEMLTQFEPIVLMSDFEKSLIKAVKRQLPTTEHKGCVFHFNQRLHRRLASDGLAIAYRENEEIRKWSRCTMALAFLPPDEVENGWQLIKSSAPKKMKHFLRYVEDFWFKSVGINMWNVYSLKFRTNNTCESWHARFSRRVVTKHPHI</sequence>
<gene>
    <name evidence="2" type="ORF">ZHD862_LOCUS38527</name>
</gene>
<name>A0A815V920_9BILA</name>
<dbReference type="Pfam" id="PF10551">
    <property type="entry name" value="MULE"/>
    <property type="match status" value="1"/>
</dbReference>
<organism evidence="2 3">
    <name type="scientific">Rotaria sordida</name>
    <dbReference type="NCBI Taxonomy" id="392033"/>
    <lineage>
        <taxon>Eukaryota</taxon>
        <taxon>Metazoa</taxon>
        <taxon>Spiralia</taxon>
        <taxon>Gnathifera</taxon>
        <taxon>Rotifera</taxon>
        <taxon>Eurotatoria</taxon>
        <taxon>Bdelloidea</taxon>
        <taxon>Philodinida</taxon>
        <taxon>Philodinidae</taxon>
        <taxon>Rotaria</taxon>
    </lineage>
</organism>
<dbReference type="EMBL" id="CAJNOT010009452">
    <property type="protein sequence ID" value="CAF1524988.1"/>
    <property type="molecule type" value="Genomic_DNA"/>
</dbReference>
<evidence type="ECO:0000313" key="3">
    <source>
        <dbReference type="Proteomes" id="UP000663864"/>
    </source>
</evidence>
<dbReference type="PANTHER" id="PTHR47160">
    <property type="entry name" value="PUTATIVE-RELATED"/>
    <property type="match status" value="1"/>
</dbReference>
<reference evidence="2" key="1">
    <citation type="submission" date="2021-02" db="EMBL/GenBank/DDBJ databases">
        <authorList>
            <person name="Nowell W R."/>
        </authorList>
    </citation>
    <scope>NUCLEOTIDE SEQUENCE</scope>
</reference>
<protein>
    <recommendedName>
        <fullName evidence="1">MULE transposase domain-containing protein</fullName>
    </recommendedName>
</protein>
<comment type="caution">
    <text evidence="2">The sequence shown here is derived from an EMBL/GenBank/DDBJ whole genome shotgun (WGS) entry which is preliminary data.</text>
</comment>
<dbReference type="InterPro" id="IPR018289">
    <property type="entry name" value="MULE_transposase_dom"/>
</dbReference>
<feature type="non-terminal residue" evidence="2">
    <location>
        <position position="361"/>
    </location>
</feature>